<keyword evidence="3" id="KW-1185">Reference proteome</keyword>
<reference evidence="2" key="1">
    <citation type="submission" date="2022-11" db="EMBL/GenBank/DDBJ databases">
        <title>Genome Sequence of Cubamyces cubensis.</title>
        <authorList>
            <person name="Buettner E."/>
        </authorList>
    </citation>
    <scope>NUCLEOTIDE SEQUENCE</scope>
    <source>
        <strain evidence="2">MPL-01</strain>
    </source>
</reference>
<protein>
    <submittedName>
        <fullName evidence="2">Uncharacterized protein</fullName>
    </submittedName>
</protein>
<gene>
    <name evidence="2" type="ORF">ONZ51_g11280</name>
</gene>
<name>A0AAD7X5Y1_9APHY</name>
<evidence type="ECO:0000256" key="1">
    <source>
        <dbReference type="SAM" id="MobiDB-lite"/>
    </source>
</evidence>
<sequence>MLTSDEDALERHRRRSTAEEDDESGVGRDMEKFRCYSVKWGGQAGAYDTSFLIYSDVIDSPPELTRLLRHGVERLRG</sequence>
<accession>A0AAD7X5Y1</accession>
<evidence type="ECO:0000313" key="3">
    <source>
        <dbReference type="Proteomes" id="UP001215151"/>
    </source>
</evidence>
<proteinExistence type="predicted"/>
<dbReference type="EMBL" id="JAPEVG010000519">
    <property type="protein sequence ID" value="KAJ8461850.1"/>
    <property type="molecule type" value="Genomic_DNA"/>
</dbReference>
<dbReference type="Proteomes" id="UP001215151">
    <property type="component" value="Unassembled WGS sequence"/>
</dbReference>
<organism evidence="2 3">
    <name type="scientific">Trametes cubensis</name>
    <dbReference type="NCBI Taxonomy" id="1111947"/>
    <lineage>
        <taxon>Eukaryota</taxon>
        <taxon>Fungi</taxon>
        <taxon>Dikarya</taxon>
        <taxon>Basidiomycota</taxon>
        <taxon>Agaricomycotina</taxon>
        <taxon>Agaricomycetes</taxon>
        <taxon>Polyporales</taxon>
        <taxon>Polyporaceae</taxon>
        <taxon>Trametes</taxon>
    </lineage>
</organism>
<feature type="region of interest" description="Disordered" evidence="1">
    <location>
        <begin position="1"/>
        <end position="26"/>
    </location>
</feature>
<evidence type="ECO:0000313" key="2">
    <source>
        <dbReference type="EMBL" id="KAJ8461850.1"/>
    </source>
</evidence>
<comment type="caution">
    <text evidence="2">The sequence shown here is derived from an EMBL/GenBank/DDBJ whole genome shotgun (WGS) entry which is preliminary data.</text>
</comment>
<dbReference type="AlphaFoldDB" id="A0AAD7X5Y1"/>